<name>A0A7J7LFF1_9MAGN</name>
<dbReference type="AlphaFoldDB" id="A0A7J7LFF1"/>
<accession>A0A7J7LFF1</accession>
<dbReference type="OrthoDB" id="1625948at2759"/>
<dbReference type="InterPro" id="IPR023342">
    <property type="entry name" value="APO_dom"/>
</dbReference>
<evidence type="ECO:0000259" key="2">
    <source>
        <dbReference type="Pfam" id="PF05634"/>
    </source>
</evidence>
<gene>
    <name evidence="3" type="ORF">GIB67_008532</name>
</gene>
<evidence type="ECO:0000313" key="3">
    <source>
        <dbReference type="EMBL" id="KAF6141355.1"/>
    </source>
</evidence>
<keyword evidence="4" id="KW-1185">Reference proteome</keyword>
<proteinExistence type="predicted"/>
<reference evidence="3 4" key="1">
    <citation type="journal article" date="2020" name="IScience">
        <title>Genome Sequencing of the Endangered Kingdonia uniflora (Circaeasteraceae, Ranunculales) Reveals Potential Mechanisms of Evolutionary Specialization.</title>
        <authorList>
            <person name="Sun Y."/>
            <person name="Deng T."/>
            <person name="Zhang A."/>
            <person name="Moore M.J."/>
            <person name="Landis J.B."/>
            <person name="Lin N."/>
            <person name="Zhang H."/>
            <person name="Zhang X."/>
            <person name="Huang J."/>
            <person name="Zhang X."/>
            <person name="Sun H."/>
            <person name="Wang H."/>
        </authorList>
    </citation>
    <scope>NUCLEOTIDE SEQUENCE [LARGE SCALE GENOMIC DNA]</scope>
    <source>
        <strain evidence="3">TB1705</strain>
        <tissue evidence="3">Leaf</tissue>
    </source>
</reference>
<feature type="domain" description="APO" evidence="2">
    <location>
        <begin position="52"/>
        <end position="142"/>
    </location>
</feature>
<dbReference type="Pfam" id="PF05634">
    <property type="entry name" value="APO_RNA-bind"/>
    <property type="match status" value="1"/>
</dbReference>
<evidence type="ECO:0000256" key="1">
    <source>
        <dbReference type="SAM" id="MobiDB-lite"/>
    </source>
</evidence>
<dbReference type="EMBL" id="JACGCM010002328">
    <property type="protein sequence ID" value="KAF6141355.1"/>
    <property type="molecule type" value="Genomic_DNA"/>
</dbReference>
<comment type="caution">
    <text evidence="3">The sequence shown here is derived from an EMBL/GenBank/DDBJ whole genome shotgun (WGS) entry which is preliminary data.</text>
</comment>
<feature type="region of interest" description="Disordered" evidence="1">
    <location>
        <begin position="38"/>
        <end position="72"/>
    </location>
</feature>
<dbReference type="GO" id="GO:0003723">
    <property type="term" value="F:RNA binding"/>
    <property type="evidence" value="ECO:0007669"/>
    <property type="project" value="InterPro"/>
</dbReference>
<sequence length="142" mass="16097">MLQQSSAVSLWIPSPISFKIWRNQFQPDGRKSSRTFICVHSGPRKNPAGKKPGEYPQNMEFPPIQPKNKKKPYPFSLKKIQQAGREDKKLAAMGQEKILKPPKNGVLLPHLTPVAYEILEAWKVLIKGLAQLMHVVPVYGCR</sequence>
<protein>
    <recommendedName>
        <fullName evidence="2">APO domain-containing protein</fullName>
    </recommendedName>
</protein>
<evidence type="ECO:0000313" key="4">
    <source>
        <dbReference type="Proteomes" id="UP000541444"/>
    </source>
</evidence>
<organism evidence="3 4">
    <name type="scientific">Kingdonia uniflora</name>
    <dbReference type="NCBI Taxonomy" id="39325"/>
    <lineage>
        <taxon>Eukaryota</taxon>
        <taxon>Viridiplantae</taxon>
        <taxon>Streptophyta</taxon>
        <taxon>Embryophyta</taxon>
        <taxon>Tracheophyta</taxon>
        <taxon>Spermatophyta</taxon>
        <taxon>Magnoliopsida</taxon>
        <taxon>Ranunculales</taxon>
        <taxon>Circaeasteraceae</taxon>
        <taxon>Kingdonia</taxon>
    </lineage>
</organism>
<dbReference type="Proteomes" id="UP000541444">
    <property type="component" value="Unassembled WGS sequence"/>
</dbReference>